<dbReference type="EMBL" id="MU267110">
    <property type="protein sequence ID" value="KAH7917345.1"/>
    <property type="molecule type" value="Genomic_DNA"/>
</dbReference>
<protein>
    <submittedName>
        <fullName evidence="1">Uncharacterized protein</fullName>
    </submittedName>
</protein>
<keyword evidence="2" id="KW-1185">Reference proteome</keyword>
<name>A0ACB8AVV7_9AGAM</name>
<proteinExistence type="predicted"/>
<reference evidence="1" key="1">
    <citation type="journal article" date="2021" name="New Phytol.">
        <title>Evolutionary innovations through gain and loss of genes in the ectomycorrhizal Boletales.</title>
        <authorList>
            <person name="Wu G."/>
            <person name="Miyauchi S."/>
            <person name="Morin E."/>
            <person name="Kuo A."/>
            <person name="Drula E."/>
            <person name="Varga T."/>
            <person name="Kohler A."/>
            <person name="Feng B."/>
            <person name="Cao Y."/>
            <person name="Lipzen A."/>
            <person name="Daum C."/>
            <person name="Hundley H."/>
            <person name="Pangilinan J."/>
            <person name="Johnson J."/>
            <person name="Barry K."/>
            <person name="LaButti K."/>
            <person name="Ng V."/>
            <person name="Ahrendt S."/>
            <person name="Min B."/>
            <person name="Choi I.G."/>
            <person name="Park H."/>
            <person name="Plett J.M."/>
            <person name="Magnuson J."/>
            <person name="Spatafora J.W."/>
            <person name="Nagy L.G."/>
            <person name="Henrissat B."/>
            <person name="Grigoriev I.V."/>
            <person name="Yang Z.L."/>
            <person name="Xu J."/>
            <person name="Martin F.M."/>
        </authorList>
    </citation>
    <scope>NUCLEOTIDE SEQUENCE</scope>
    <source>
        <strain evidence="1">KUC20120723A-06</strain>
    </source>
</reference>
<accession>A0ACB8AVV7</accession>
<organism evidence="1 2">
    <name type="scientific">Leucogyrophana mollusca</name>
    <dbReference type="NCBI Taxonomy" id="85980"/>
    <lineage>
        <taxon>Eukaryota</taxon>
        <taxon>Fungi</taxon>
        <taxon>Dikarya</taxon>
        <taxon>Basidiomycota</taxon>
        <taxon>Agaricomycotina</taxon>
        <taxon>Agaricomycetes</taxon>
        <taxon>Agaricomycetidae</taxon>
        <taxon>Boletales</taxon>
        <taxon>Boletales incertae sedis</taxon>
        <taxon>Leucogyrophana</taxon>
    </lineage>
</organism>
<evidence type="ECO:0000313" key="2">
    <source>
        <dbReference type="Proteomes" id="UP000790709"/>
    </source>
</evidence>
<sequence length="151" mass="17698">MQITEPKCLQNPGSNDSDIVLLPDSYERGPSRCMKLLFEDGTMVLRVEKCLFRVHRSILSSRSQIFRRLFDLPDPYRGETMMGCPVIYLQDSSAQFIHLLLTFYQPFYCRDFSHSFDLISAILRLSTKYHIRNLRQRAFHKVKLGFPSTLE</sequence>
<evidence type="ECO:0000313" key="1">
    <source>
        <dbReference type="EMBL" id="KAH7917345.1"/>
    </source>
</evidence>
<comment type="caution">
    <text evidence="1">The sequence shown here is derived from an EMBL/GenBank/DDBJ whole genome shotgun (WGS) entry which is preliminary data.</text>
</comment>
<dbReference type="Proteomes" id="UP000790709">
    <property type="component" value="Unassembled WGS sequence"/>
</dbReference>
<gene>
    <name evidence="1" type="ORF">BV22DRAFT_1026524</name>
</gene>